<feature type="region of interest" description="Disordered" evidence="1">
    <location>
        <begin position="1"/>
        <end position="25"/>
    </location>
</feature>
<evidence type="ECO:0000256" key="2">
    <source>
        <dbReference type="SAM" id="Phobius"/>
    </source>
</evidence>
<protein>
    <submittedName>
        <fullName evidence="3">Uncharacterized protein</fullName>
    </submittedName>
</protein>
<organism evidence="3 4">
    <name type="scientific">Aspergillus avenaceus</name>
    <dbReference type="NCBI Taxonomy" id="36643"/>
    <lineage>
        <taxon>Eukaryota</taxon>
        <taxon>Fungi</taxon>
        <taxon>Dikarya</taxon>
        <taxon>Ascomycota</taxon>
        <taxon>Pezizomycotina</taxon>
        <taxon>Eurotiomycetes</taxon>
        <taxon>Eurotiomycetidae</taxon>
        <taxon>Eurotiales</taxon>
        <taxon>Aspergillaceae</taxon>
        <taxon>Aspergillus</taxon>
        <taxon>Aspergillus subgen. Circumdati</taxon>
    </lineage>
</organism>
<keyword evidence="4" id="KW-1185">Reference proteome</keyword>
<proteinExistence type="predicted"/>
<keyword evidence="2" id="KW-0472">Membrane</keyword>
<feature type="transmembrane region" description="Helical" evidence="2">
    <location>
        <begin position="65"/>
        <end position="87"/>
    </location>
</feature>
<dbReference type="OrthoDB" id="4494047at2759"/>
<accession>A0A5N6TZ78</accession>
<dbReference type="EMBL" id="ML742067">
    <property type="protein sequence ID" value="KAE8151625.1"/>
    <property type="molecule type" value="Genomic_DNA"/>
</dbReference>
<keyword evidence="2" id="KW-1133">Transmembrane helix</keyword>
<sequence length="91" mass="10418">MPKLRDISPPPAYSEAAPLSTPYSDEEAGFEMREYNVLELDSRDTIRPRSSFVTRWFQCSGRQLCFWYLLLAVIIVTPGVIVIIAVANYQF</sequence>
<gene>
    <name evidence="3" type="ORF">BDV25DRAFT_152358</name>
</gene>
<dbReference type="Proteomes" id="UP000325780">
    <property type="component" value="Unassembled WGS sequence"/>
</dbReference>
<dbReference type="AlphaFoldDB" id="A0A5N6TZ78"/>
<evidence type="ECO:0000313" key="3">
    <source>
        <dbReference type="EMBL" id="KAE8151625.1"/>
    </source>
</evidence>
<evidence type="ECO:0000313" key="4">
    <source>
        <dbReference type="Proteomes" id="UP000325780"/>
    </source>
</evidence>
<keyword evidence="2" id="KW-0812">Transmembrane</keyword>
<evidence type="ECO:0000256" key="1">
    <source>
        <dbReference type="SAM" id="MobiDB-lite"/>
    </source>
</evidence>
<reference evidence="3 4" key="1">
    <citation type="submission" date="2019-04" db="EMBL/GenBank/DDBJ databases">
        <title>Friends and foes A comparative genomics study of 23 Aspergillus species from section Flavi.</title>
        <authorList>
            <consortium name="DOE Joint Genome Institute"/>
            <person name="Kjaerbolling I."/>
            <person name="Vesth T."/>
            <person name="Frisvad J.C."/>
            <person name="Nybo J.L."/>
            <person name="Theobald S."/>
            <person name="Kildgaard S."/>
            <person name="Isbrandt T."/>
            <person name="Kuo A."/>
            <person name="Sato A."/>
            <person name="Lyhne E.K."/>
            <person name="Kogle M.E."/>
            <person name="Wiebenga A."/>
            <person name="Kun R.S."/>
            <person name="Lubbers R.J."/>
            <person name="Makela M.R."/>
            <person name="Barry K."/>
            <person name="Chovatia M."/>
            <person name="Clum A."/>
            <person name="Daum C."/>
            <person name="Haridas S."/>
            <person name="He G."/>
            <person name="LaButti K."/>
            <person name="Lipzen A."/>
            <person name="Mondo S."/>
            <person name="Riley R."/>
            <person name="Salamov A."/>
            <person name="Simmons B.A."/>
            <person name="Magnuson J.K."/>
            <person name="Henrissat B."/>
            <person name="Mortensen U.H."/>
            <person name="Larsen T.O."/>
            <person name="Devries R.P."/>
            <person name="Grigoriev I.V."/>
            <person name="Machida M."/>
            <person name="Baker S.E."/>
            <person name="Andersen M.R."/>
        </authorList>
    </citation>
    <scope>NUCLEOTIDE SEQUENCE [LARGE SCALE GENOMIC DNA]</scope>
    <source>
        <strain evidence="3 4">IBT 18842</strain>
    </source>
</reference>
<name>A0A5N6TZ78_ASPAV</name>